<dbReference type="VEuPathDB" id="FungiDB:VP01_164g6"/>
<proteinExistence type="predicted"/>
<organism evidence="1 2">
    <name type="scientific">Puccinia sorghi</name>
    <dbReference type="NCBI Taxonomy" id="27349"/>
    <lineage>
        <taxon>Eukaryota</taxon>
        <taxon>Fungi</taxon>
        <taxon>Dikarya</taxon>
        <taxon>Basidiomycota</taxon>
        <taxon>Pucciniomycotina</taxon>
        <taxon>Pucciniomycetes</taxon>
        <taxon>Pucciniales</taxon>
        <taxon>Pucciniaceae</taxon>
        <taxon>Puccinia</taxon>
    </lineage>
</organism>
<dbReference type="EMBL" id="LAVV01006448">
    <property type="protein sequence ID" value="KNZ59875.1"/>
    <property type="molecule type" value="Genomic_DNA"/>
</dbReference>
<dbReference type="Proteomes" id="UP000037035">
    <property type="component" value="Unassembled WGS sequence"/>
</dbReference>
<sequence length="620" mass="70898">MQVLSLNLLISSVIQQQIFLKLVANWLDVILKAHLNLSKIKKALGYDKSQAAAAVRWVSSLSFKQSQSKNLDTVALEDLKTGLGERGKRENWLAEDIWLAFKALVCFFVRFISYSAFPLQQYHDCTVKKRFGWLTNFYWLGEFCGFCEASVIKVFRCFYSYSQCNHNIKKEYHGHKMVTSLRFNHIILLMILHSLLEFKYNSKKKLMSKCLTISNKKEEFKSFPIYTKEERLQWTSLRIFQNLSLQLSPQEGINLSGIRLRVSMSPSPDDRHEATELIQFSSLMWRSKWIATVDKHFACQNLPLHLPTSLIHVACLYVLLKKLQNICHIKIMECYEIYPVGGCPVPRFFVAAKGSGAKISSDPPCLILVVIERASCITKHSFLLGCHFVSAFSSSEEPCQVLCQNMLGEMKGKPNLIPALLPYFLCMYLGFPCTCESSSLLLWACSGTSWQLLSANSGQPTYFASKNSQIKCNSFLSFYLLCLYYLVSKDTSSLSSLWYLWFFHSSKVLLNDMISSSISLLIFPVFQSVSQLHQFIKKRKTYCLLKAALSQSALNVCCMPALVQSSKLTSDPSNKNTHHFPPPSFRLKPHKLPFTYNLPCPETWLQCMDRPTPQPQKQLI</sequence>
<protein>
    <submittedName>
        <fullName evidence="1">Putative signal peptide protein</fullName>
    </submittedName>
</protein>
<reference evidence="1 2" key="1">
    <citation type="submission" date="2015-08" db="EMBL/GenBank/DDBJ databases">
        <title>Next Generation Sequencing and Analysis of the Genome of Puccinia sorghi L Schw, the Causal Agent of Maize Common Rust.</title>
        <authorList>
            <person name="Rochi L."/>
            <person name="Burguener G."/>
            <person name="Darino M."/>
            <person name="Turjanski A."/>
            <person name="Kreff E."/>
            <person name="Dieguez M.J."/>
            <person name="Sacco F."/>
        </authorList>
    </citation>
    <scope>NUCLEOTIDE SEQUENCE [LARGE SCALE GENOMIC DNA]</scope>
    <source>
        <strain evidence="1 2">RO10H11247</strain>
    </source>
</reference>
<accession>A0A0L6VIF2</accession>
<keyword evidence="2" id="KW-1185">Reference proteome</keyword>
<dbReference type="AlphaFoldDB" id="A0A0L6VIF2"/>
<comment type="caution">
    <text evidence="1">The sequence shown here is derived from an EMBL/GenBank/DDBJ whole genome shotgun (WGS) entry which is preliminary data.</text>
</comment>
<gene>
    <name evidence="1" type="ORF">VP01_164g6</name>
</gene>
<evidence type="ECO:0000313" key="2">
    <source>
        <dbReference type="Proteomes" id="UP000037035"/>
    </source>
</evidence>
<name>A0A0L6VIF2_9BASI</name>
<evidence type="ECO:0000313" key="1">
    <source>
        <dbReference type="EMBL" id="KNZ59875.1"/>
    </source>
</evidence>